<dbReference type="EMBL" id="JAIQCV010000006">
    <property type="protein sequence ID" value="KAH1090611.1"/>
    <property type="molecule type" value="Genomic_DNA"/>
</dbReference>
<keyword evidence="3" id="KW-1185">Reference proteome</keyword>
<comment type="caution">
    <text evidence="2">The sequence shown here is derived from an EMBL/GenBank/DDBJ whole genome shotgun (WGS) entry which is preliminary data.</text>
</comment>
<dbReference type="Proteomes" id="UP000828251">
    <property type="component" value="Unassembled WGS sequence"/>
</dbReference>
<protein>
    <submittedName>
        <fullName evidence="2">Uncharacterized protein</fullName>
    </submittedName>
</protein>
<evidence type="ECO:0000313" key="3">
    <source>
        <dbReference type="Proteomes" id="UP000828251"/>
    </source>
</evidence>
<proteinExistence type="predicted"/>
<feature type="region of interest" description="Disordered" evidence="1">
    <location>
        <begin position="40"/>
        <end position="68"/>
    </location>
</feature>
<organism evidence="2 3">
    <name type="scientific">Gossypium stocksii</name>
    <dbReference type="NCBI Taxonomy" id="47602"/>
    <lineage>
        <taxon>Eukaryota</taxon>
        <taxon>Viridiplantae</taxon>
        <taxon>Streptophyta</taxon>
        <taxon>Embryophyta</taxon>
        <taxon>Tracheophyta</taxon>
        <taxon>Spermatophyta</taxon>
        <taxon>Magnoliopsida</taxon>
        <taxon>eudicotyledons</taxon>
        <taxon>Gunneridae</taxon>
        <taxon>Pentapetalae</taxon>
        <taxon>rosids</taxon>
        <taxon>malvids</taxon>
        <taxon>Malvales</taxon>
        <taxon>Malvaceae</taxon>
        <taxon>Malvoideae</taxon>
        <taxon>Gossypium</taxon>
    </lineage>
</organism>
<evidence type="ECO:0000313" key="2">
    <source>
        <dbReference type="EMBL" id="KAH1090611.1"/>
    </source>
</evidence>
<dbReference type="AlphaFoldDB" id="A0A9D4A6M4"/>
<evidence type="ECO:0000256" key="1">
    <source>
        <dbReference type="SAM" id="MobiDB-lite"/>
    </source>
</evidence>
<sequence>MQLDCPSNSKERHIPHRLRLGMITRMDPHTKQPTRILMQDKMATPRSTPVLPNSSSDPTRTKRWWTDSSSSRQRAQIVEDKKMMPFFKSLSLNASNPYIKPEFNKLAIANIKVNILSKRVRGRGEGFDGAPQNPLLISRISIKRKQRSRLIFVFGCDDPSPKVTLLNTKSPKPLVEESAILNLQVNNS</sequence>
<feature type="compositionally biased region" description="Polar residues" evidence="1">
    <location>
        <begin position="45"/>
        <end position="58"/>
    </location>
</feature>
<gene>
    <name evidence="2" type="ORF">J1N35_017868</name>
</gene>
<name>A0A9D4A6M4_9ROSI</name>
<accession>A0A9D4A6M4</accession>
<reference evidence="2 3" key="1">
    <citation type="journal article" date="2021" name="Plant Biotechnol. J.">
        <title>Multi-omics assisted identification of the key and species-specific regulatory components of drought-tolerant mechanisms in Gossypium stocksii.</title>
        <authorList>
            <person name="Yu D."/>
            <person name="Ke L."/>
            <person name="Zhang D."/>
            <person name="Wu Y."/>
            <person name="Sun Y."/>
            <person name="Mei J."/>
            <person name="Sun J."/>
            <person name="Sun Y."/>
        </authorList>
    </citation>
    <scope>NUCLEOTIDE SEQUENCE [LARGE SCALE GENOMIC DNA]</scope>
    <source>
        <strain evidence="3">cv. E1</strain>
        <tissue evidence="2">Leaf</tissue>
    </source>
</reference>